<dbReference type="FunFam" id="2.60.40.10:FF:000032">
    <property type="entry name" value="palladin isoform X1"/>
    <property type="match status" value="1"/>
</dbReference>
<accession>A0A811UQD2</accession>
<gene>
    <name evidence="6" type="ORF">CCAP1982_LOCUS8493</name>
</gene>
<proteinExistence type="predicted"/>
<sequence length="315" mass="35378">MEVFSAFTFPEKYNIPFPVLYHTVAVLGQLDDSWLTLAPSTPSITHFVNDSFIIFCKTVQKDASAKWKDPKGKARENTKGRVHIEKKTGFLALVFEHIALTDKGNWTCEATLTNNNNNEATSLSSTPDAVAVSSEARKSFELLVNRTFTSVQSAGEGRDATVKCSVQGDPRPDVSWLYNGEYINTVNSTKYKKLSDGLFIKYVQQSDAGEYTCRAMRITPTFADSEQITILLRIQLFKLCLPAFTTTNVDNLIQNIYGRMYIYSYRRSDECKPTNINTHMGIRIFFIWVCSNIDVEAAPKCTSLSKPKALNSPIL</sequence>
<protein>
    <submittedName>
        <fullName evidence="6">(Mediterranean fruit fly) hypothetical protein</fullName>
    </submittedName>
</protein>
<dbReference type="Gene3D" id="2.60.40.10">
    <property type="entry name" value="Immunoglobulins"/>
    <property type="match status" value="2"/>
</dbReference>
<dbReference type="InterPro" id="IPR003598">
    <property type="entry name" value="Ig_sub2"/>
</dbReference>
<evidence type="ECO:0000256" key="1">
    <source>
        <dbReference type="ARBA" id="ARBA00022729"/>
    </source>
</evidence>
<evidence type="ECO:0000313" key="6">
    <source>
        <dbReference type="EMBL" id="CAD6999987.1"/>
    </source>
</evidence>
<dbReference type="Proteomes" id="UP000606786">
    <property type="component" value="Unassembled WGS sequence"/>
</dbReference>
<dbReference type="EMBL" id="CAJHJT010000012">
    <property type="protein sequence ID" value="CAD6999987.1"/>
    <property type="molecule type" value="Genomic_DNA"/>
</dbReference>
<dbReference type="PANTHER" id="PTHR12231:SF259">
    <property type="entry name" value="FACTOR OF INTERPULSE INTERVAL-RELATED"/>
    <property type="match status" value="1"/>
</dbReference>
<dbReference type="SMART" id="SM00408">
    <property type="entry name" value="IGc2"/>
    <property type="match status" value="1"/>
</dbReference>
<dbReference type="InterPro" id="IPR036179">
    <property type="entry name" value="Ig-like_dom_sf"/>
</dbReference>
<evidence type="ECO:0000313" key="7">
    <source>
        <dbReference type="Proteomes" id="UP000606786"/>
    </source>
</evidence>
<dbReference type="SUPFAM" id="SSF48726">
    <property type="entry name" value="Immunoglobulin"/>
    <property type="match status" value="2"/>
</dbReference>
<evidence type="ECO:0000259" key="5">
    <source>
        <dbReference type="PROSITE" id="PS50835"/>
    </source>
</evidence>
<evidence type="ECO:0000256" key="4">
    <source>
        <dbReference type="ARBA" id="ARBA00023319"/>
    </source>
</evidence>
<comment type="caution">
    <text evidence="6">The sequence shown here is derived from an EMBL/GenBank/DDBJ whole genome shotgun (WGS) entry which is preliminary data.</text>
</comment>
<dbReference type="OrthoDB" id="9355041at2759"/>
<keyword evidence="4" id="KW-0393">Immunoglobulin domain</keyword>
<dbReference type="AlphaFoldDB" id="A0A811UQD2"/>
<reference evidence="6" key="1">
    <citation type="submission" date="2020-11" db="EMBL/GenBank/DDBJ databases">
        <authorList>
            <person name="Whitehead M."/>
        </authorList>
    </citation>
    <scope>NUCLEOTIDE SEQUENCE</scope>
    <source>
        <strain evidence="6">EGII</strain>
    </source>
</reference>
<dbReference type="PANTHER" id="PTHR12231">
    <property type="entry name" value="CTX-RELATED TYPE I TRANSMEMBRANE PROTEIN"/>
    <property type="match status" value="1"/>
</dbReference>
<name>A0A811UQD2_CERCA</name>
<keyword evidence="3" id="KW-1015">Disulfide bond</keyword>
<feature type="domain" description="Ig-like" evidence="5">
    <location>
        <begin position="127"/>
        <end position="229"/>
    </location>
</feature>
<feature type="domain" description="Ig-like" evidence="5">
    <location>
        <begin position="39"/>
        <end position="124"/>
    </location>
</feature>
<dbReference type="InterPro" id="IPR013783">
    <property type="entry name" value="Ig-like_fold"/>
</dbReference>
<organism evidence="6 7">
    <name type="scientific">Ceratitis capitata</name>
    <name type="common">Mediterranean fruit fly</name>
    <name type="synonym">Tephritis capitata</name>
    <dbReference type="NCBI Taxonomy" id="7213"/>
    <lineage>
        <taxon>Eukaryota</taxon>
        <taxon>Metazoa</taxon>
        <taxon>Ecdysozoa</taxon>
        <taxon>Arthropoda</taxon>
        <taxon>Hexapoda</taxon>
        <taxon>Insecta</taxon>
        <taxon>Pterygota</taxon>
        <taxon>Neoptera</taxon>
        <taxon>Endopterygota</taxon>
        <taxon>Diptera</taxon>
        <taxon>Brachycera</taxon>
        <taxon>Muscomorpha</taxon>
        <taxon>Tephritoidea</taxon>
        <taxon>Tephritidae</taxon>
        <taxon>Ceratitis</taxon>
        <taxon>Ceratitis</taxon>
    </lineage>
</organism>
<keyword evidence="7" id="KW-1185">Reference proteome</keyword>
<dbReference type="GO" id="GO:0043005">
    <property type="term" value="C:neuron projection"/>
    <property type="evidence" value="ECO:0007669"/>
    <property type="project" value="TreeGrafter"/>
</dbReference>
<keyword evidence="2" id="KW-0677">Repeat</keyword>
<dbReference type="Pfam" id="PF07679">
    <property type="entry name" value="I-set"/>
    <property type="match status" value="1"/>
</dbReference>
<evidence type="ECO:0000256" key="2">
    <source>
        <dbReference type="ARBA" id="ARBA00022737"/>
    </source>
</evidence>
<evidence type="ECO:0000256" key="3">
    <source>
        <dbReference type="ARBA" id="ARBA00023157"/>
    </source>
</evidence>
<keyword evidence="1" id="KW-0732">Signal</keyword>
<dbReference type="PROSITE" id="PS50835">
    <property type="entry name" value="IG_LIKE"/>
    <property type="match status" value="2"/>
</dbReference>
<dbReference type="InterPro" id="IPR003599">
    <property type="entry name" value="Ig_sub"/>
</dbReference>
<dbReference type="InterPro" id="IPR013098">
    <property type="entry name" value="Ig_I-set"/>
</dbReference>
<dbReference type="InterPro" id="IPR051170">
    <property type="entry name" value="Neural/epithelial_adhesion"/>
</dbReference>
<dbReference type="InterPro" id="IPR007110">
    <property type="entry name" value="Ig-like_dom"/>
</dbReference>
<dbReference type="SMART" id="SM00409">
    <property type="entry name" value="IG"/>
    <property type="match status" value="2"/>
</dbReference>